<proteinExistence type="predicted"/>
<accession>A0A401FNW9</accession>
<dbReference type="EMBL" id="BEXA01000005">
    <property type="protein sequence ID" value="GAY74037.1"/>
    <property type="molecule type" value="Genomic_DNA"/>
</dbReference>
<evidence type="ECO:0000256" key="1">
    <source>
        <dbReference type="SAM" id="Phobius"/>
    </source>
</evidence>
<dbReference type="InterPro" id="IPR032083">
    <property type="entry name" value="DUF4811"/>
</dbReference>
<keyword evidence="1" id="KW-0472">Membrane</keyword>
<dbReference type="Proteomes" id="UP000286974">
    <property type="component" value="Unassembled WGS sequence"/>
</dbReference>
<keyword evidence="1" id="KW-0812">Transmembrane</keyword>
<dbReference type="RefSeq" id="WP_125008759.1">
    <property type="nucleotide sequence ID" value="NZ_BEXA01000005.1"/>
</dbReference>
<sequence length="254" mass="28821">MILLFLFIGVILFVAGFILLNTSWQRWLIGGIGLLILVGSITLMIGNDISNWGMTQHTTQTTAKIASVSSQKQLSLLVYEPIRKAKTERVYIYRQPSGNRLVHTQPKLTVTNRVIYRSVNQATLTTNTKEWQLKHNGIWHFLFAGVAGEKKIITKNNRFLLPTDWQILSRNQANWLAKQAKIKEHKATVAGKRAITNAVRQARMKDPTISAKQAANIDIEHQATKQVKVEVHKQEPKSMKQLIKQAKKQPVVIK</sequence>
<evidence type="ECO:0008006" key="4">
    <source>
        <dbReference type="Google" id="ProtNLM"/>
    </source>
</evidence>
<comment type="caution">
    <text evidence="2">The sequence shown here is derived from an EMBL/GenBank/DDBJ whole genome shotgun (WGS) entry which is preliminary data.</text>
</comment>
<evidence type="ECO:0000313" key="2">
    <source>
        <dbReference type="EMBL" id="GAY74037.1"/>
    </source>
</evidence>
<evidence type="ECO:0000313" key="3">
    <source>
        <dbReference type="Proteomes" id="UP000286974"/>
    </source>
</evidence>
<reference evidence="2 3" key="1">
    <citation type="submission" date="2017-11" db="EMBL/GenBank/DDBJ databases">
        <title>Draft Genome Sequence of Lactobacillus curieae NBRC 111893 isolated from Koso, a Japanese sugar-Vegetable Fermented Beverage.</title>
        <authorList>
            <person name="Chiou T.Y."/>
            <person name="Oshima K."/>
            <person name="Suda W."/>
            <person name="Hattori M."/>
            <person name="Takahashi T."/>
        </authorList>
    </citation>
    <scope>NUCLEOTIDE SEQUENCE [LARGE SCALE GENOMIC DNA]</scope>
    <source>
        <strain evidence="2 3">NBRC111893</strain>
    </source>
</reference>
<feature type="transmembrane region" description="Helical" evidence="1">
    <location>
        <begin position="26"/>
        <end position="46"/>
    </location>
</feature>
<organism evidence="2 3">
    <name type="scientific">Lentilactobacillus kosonis</name>
    <dbReference type="NCBI Taxonomy" id="2810561"/>
    <lineage>
        <taxon>Bacteria</taxon>
        <taxon>Bacillati</taxon>
        <taxon>Bacillota</taxon>
        <taxon>Bacilli</taxon>
        <taxon>Lactobacillales</taxon>
        <taxon>Lactobacillaceae</taxon>
        <taxon>Lentilactobacillus</taxon>
    </lineage>
</organism>
<name>A0A401FNW9_9LACO</name>
<keyword evidence="3" id="KW-1185">Reference proteome</keyword>
<dbReference type="Pfam" id="PF16069">
    <property type="entry name" value="DUF4811"/>
    <property type="match status" value="1"/>
</dbReference>
<dbReference type="AlphaFoldDB" id="A0A401FNW9"/>
<dbReference type="OrthoDB" id="2249491at2"/>
<keyword evidence="1" id="KW-1133">Transmembrane helix</keyword>
<gene>
    <name evidence="2" type="ORF">NBRC111893_2183</name>
</gene>
<protein>
    <recommendedName>
        <fullName evidence="4">DUF4811 domain-containing protein</fullName>
    </recommendedName>
</protein>